<proteinExistence type="predicted"/>
<dbReference type="AlphaFoldDB" id="A0A6I4VSA4"/>
<organism evidence="1 2">
    <name type="scientific">Shimazuella alba</name>
    <dbReference type="NCBI Taxonomy" id="2690964"/>
    <lineage>
        <taxon>Bacteria</taxon>
        <taxon>Bacillati</taxon>
        <taxon>Bacillota</taxon>
        <taxon>Bacilli</taxon>
        <taxon>Bacillales</taxon>
        <taxon>Thermoactinomycetaceae</taxon>
        <taxon>Shimazuella</taxon>
    </lineage>
</organism>
<accession>A0A6I4VSA4</accession>
<keyword evidence="2" id="KW-1185">Reference proteome</keyword>
<dbReference type="RefSeq" id="WP_160801252.1">
    <property type="nucleotide sequence ID" value="NZ_WUUL01000005.1"/>
</dbReference>
<comment type="caution">
    <text evidence="1">The sequence shown here is derived from an EMBL/GenBank/DDBJ whole genome shotgun (WGS) entry which is preliminary data.</text>
</comment>
<evidence type="ECO:0000313" key="2">
    <source>
        <dbReference type="Proteomes" id="UP000430692"/>
    </source>
</evidence>
<sequence>MKKQKLDVEKLIQEVMGFQGQNDRKIDKNAMDILETMQLYIDLVRKHLNGDLAQEVVEPRIKELLDEIDRLGRNNTYWWLRNKGVNQ</sequence>
<dbReference type="Proteomes" id="UP000430692">
    <property type="component" value="Unassembled WGS sequence"/>
</dbReference>
<evidence type="ECO:0000313" key="1">
    <source>
        <dbReference type="EMBL" id="MXQ53893.1"/>
    </source>
</evidence>
<name>A0A6I4VSA4_9BACL</name>
<reference evidence="1 2" key="1">
    <citation type="submission" date="2019-12" db="EMBL/GenBank/DDBJ databases">
        <title>Whole-genome analyses of novel actinobacteria.</title>
        <authorList>
            <person name="Sahin N."/>
            <person name="Saygin H."/>
        </authorList>
    </citation>
    <scope>NUCLEOTIDE SEQUENCE [LARGE SCALE GENOMIC DNA]</scope>
    <source>
        <strain evidence="1 2">KC615</strain>
    </source>
</reference>
<protein>
    <submittedName>
        <fullName evidence="1">Uncharacterized protein</fullName>
    </submittedName>
</protein>
<dbReference type="EMBL" id="WUUL01000005">
    <property type="protein sequence ID" value="MXQ53893.1"/>
    <property type="molecule type" value="Genomic_DNA"/>
</dbReference>
<gene>
    <name evidence="1" type="ORF">GSM42_09210</name>
</gene>